<dbReference type="PROSITE" id="PS00073">
    <property type="entry name" value="ACYL_COA_DH_2"/>
    <property type="match status" value="1"/>
</dbReference>
<evidence type="ECO:0000256" key="1">
    <source>
        <dbReference type="ARBA" id="ARBA00001974"/>
    </source>
</evidence>
<dbReference type="SUPFAM" id="SSF47203">
    <property type="entry name" value="Acyl-CoA dehydrogenase C-terminal domain-like"/>
    <property type="match status" value="1"/>
</dbReference>
<reference evidence="9" key="1">
    <citation type="journal article" date="2021" name="Environ. Microbiol.">
        <title>Genomic characterization of three novel Desulfobacterota classes expand the metabolic and phylogenetic diversity of the phylum.</title>
        <authorList>
            <person name="Murphy C.L."/>
            <person name="Biggerstaff J."/>
            <person name="Eichhorn A."/>
            <person name="Ewing E."/>
            <person name="Shahan R."/>
            <person name="Soriano D."/>
            <person name="Stewart S."/>
            <person name="VanMol K."/>
            <person name="Walker R."/>
            <person name="Walters P."/>
            <person name="Elshahed M.S."/>
            <person name="Youssef N.H."/>
        </authorList>
    </citation>
    <scope>NUCLEOTIDE SEQUENCE</scope>
    <source>
        <strain evidence="9">Zod_Metabat.24</strain>
    </source>
</reference>
<evidence type="ECO:0000259" key="8">
    <source>
        <dbReference type="Pfam" id="PF02771"/>
    </source>
</evidence>
<evidence type="ECO:0000256" key="2">
    <source>
        <dbReference type="ARBA" id="ARBA00009347"/>
    </source>
</evidence>
<dbReference type="Gene3D" id="2.40.110.10">
    <property type="entry name" value="Butyryl-CoA Dehydrogenase, subunit A, domain 2"/>
    <property type="match status" value="1"/>
</dbReference>
<evidence type="ECO:0000313" key="9">
    <source>
        <dbReference type="EMBL" id="MBN1572270.1"/>
    </source>
</evidence>
<feature type="domain" description="Acyl-CoA dehydrogenase/oxidase C-terminal" evidence="6">
    <location>
        <begin position="259"/>
        <end position="399"/>
    </location>
</feature>
<proteinExistence type="inferred from homology"/>
<dbReference type="InterPro" id="IPR013786">
    <property type="entry name" value="AcylCoA_DH/ox_N"/>
</dbReference>
<evidence type="ECO:0000313" key="10">
    <source>
        <dbReference type="Proteomes" id="UP000809273"/>
    </source>
</evidence>
<comment type="similarity">
    <text evidence="2 5">Belongs to the acyl-CoA dehydrogenase family.</text>
</comment>
<dbReference type="PIRSF" id="PIRSF016578">
    <property type="entry name" value="HsaA"/>
    <property type="match status" value="1"/>
</dbReference>
<keyword evidence="5" id="KW-0560">Oxidoreductase</keyword>
<dbReference type="InterPro" id="IPR006089">
    <property type="entry name" value="Acyl-CoA_DH_CS"/>
</dbReference>
<dbReference type="Proteomes" id="UP000809273">
    <property type="component" value="Unassembled WGS sequence"/>
</dbReference>
<dbReference type="EMBL" id="JAFGIX010000018">
    <property type="protein sequence ID" value="MBN1572270.1"/>
    <property type="molecule type" value="Genomic_DNA"/>
</dbReference>
<dbReference type="SUPFAM" id="SSF56645">
    <property type="entry name" value="Acyl-CoA dehydrogenase NM domain-like"/>
    <property type="match status" value="1"/>
</dbReference>
<dbReference type="Gene3D" id="1.20.140.10">
    <property type="entry name" value="Butyryl-CoA Dehydrogenase, subunit A, domain 3"/>
    <property type="match status" value="1"/>
</dbReference>
<dbReference type="AlphaFoldDB" id="A0A9D8PNS9"/>
<feature type="domain" description="Acyl-CoA dehydrogenase/oxidase N-terminal" evidence="8">
    <location>
        <begin position="13"/>
        <end position="100"/>
    </location>
</feature>
<protein>
    <submittedName>
        <fullName evidence="9">Acyl-CoA dehydrogenase family protein</fullName>
    </submittedName>
</protein>
<evidence type="ECO:0000259" key="7">
    <source>
        <dbReference type="Pfam" id="PF02770"/>
    </source>
</evidence>
<dbReference type="InterPro" id="IPR036250">
    <property type="entry name" value="AcylCo_DH-like_C"/>
</dbReference>
<dbReference type="PANTHER" id="PTHR43884">
    <property type="entry name" value="ACYL-COA DEHYDROGENASE"/>
    <property type="match status" value="1"/>
</dbReference>
<dbReference type="PANTHER" id="PTHR43884:SF12">
    <property type="entry name" value="ISOVALERYL-COA DEHYDROGENASE, MITOCHONDRIAL-RELATED"/>
    <property type="match status" value="1"/>
</dbReference>
<sequence length="414" mass="45023">MYRDAILKELYREEDVILIEMARDFTDDVIMPARQKIDEDKDHVIVHEILEGLANLGFMRAIWPEEIGGSGMSSALTFTAALEEIARGDAGIAVSLGVTLGWLFLPATLERNEAIINDFGKRCCEDELVLGCFSMTEAGGPRGGGGCDIENVSFRGKKIGTRAALDGDYWVLSGEKMWASNSGIAGLYLVTANTDPSLGDEGIALIYVPADAEGLSFGKFENKAGLQADRNCPMFLDGVVVPKEYRLAGPGRDAECLHQNLTIGRIGSAAMSIGCAQGAFEAVLEFTKDRVVGLSGKPIRQHSIAASMIADMAIGIETARNAYVAAAYKYDHPEEYGPSHSTAQLSRASLAKVYAAEVAISVTNKAMELMGSYGYVREYNVEKYWRDCKIIQLWEGGAQLGRFDVCRGYYDLDL</sequence>
<dbReference type="Pfam" id="PF02771">
    <property type="entry name" value="Acyl-CoA_dh_N"/>
    <property type="match status" value="1"/>
</dbReference>
<organism evidence="9 10">
    <name type="scientific">Candidatus Zymogenus saltonus</name>
    <dbReference type="NCBI Taxonomy" id="2844893"/>
    <lineage>
        <taxon>Bacteria</taxon>
        <taxon>Deltaproteobacteria</taxon>
        <taxon>Candidatus Zymogenia</taxon>
        <taxon>Candidatus Zymogeniales</taxon>
        <taxon>Candidatus Zymogenaceae</taxon>
        <taxon>Candidatus Zymogenus</taxon>
    </lineage>
</organism>
<comment type="cofactor">
    <cofactor evidence="1 5">
        <name>FAD</name>
        <dbReference type="ChEBI" id="CHEBI:57692"/>
    </cofactor>
</comment>
<feature type="domain" description="Acyl-CoA oxidase/dehydrogenase middle" evidence="7">
    <location>
        <begin position="132"/>
        <end position="239"/>
    </location>
</feature>
<dbReference type="GO" id="GO:0050660">
    <property type="term" value="F:flavin adenine dinucleotide binding"/>
    <property type="evidence" value="ECO:0007669"/>
    <property type="project" value="InterPro"/>
</dbReference>
<evidence type="ECO:0000259" key="6">
    <source>
        <dbReference type="Pfam" id="PF00441"/>
    </source>
</evidence>
<dbReference type="InterPro" id="IPR009075">
    <property type="entry name" value="AcylCo_DH/oxidase_C"/>
</dbReference>
<accession>A0A9D8PNS9</accession>
<comment type="caution">
    <text evidence="9">The sequence shown here is derived from an EMBL/GenBank/DDBJ whole genome shotgun (WGS) entry which is preliminary data.</text>
</comment>
<gene>
    <name evidence="9" type="ORF">JW984_03635</name>
</gene>
<dbReference type="InterPro" id="IPR009100">
    <property type="entry name" value="AcylCoA_DH/oxidase_NM_dom_sf"/>
</dbReference>
<name>A0A9D8PNS9_9DELT</name>
<dbReference type="Pfam" id="PF00441">
    <property type="entry name" value="Acyl-CoA_dh_1"/>
    <property type="match status" value="1"/>
</dbReference>
<keyword evidence="3 5" id="KW-0285">Flavoprotein</keyword>
<dbReference type="Pfam" id="PF02770">
    <property type="entry name" value="Acyl-CoA_dh_M"/>
    <property type="match status" value="1"/>
</dbReference>
<dbReference type="InterPro" id="IPR037069">
    <property type="entry name" value="AcylCoA_DH/ox_N_sf"/>
</dbReference>
<dbReference type="InterPro" id="IPR046373">
    <property type="entry name" value="Acyl-CoA_Oxase/DH_mid-dom_sf"/>
</dbReference>
<keyword evidence="4 5" id="KW-0274">FAD</keyword>
<evidence type="ECO:0000256" key="3">
    <source>
        <dbReference type="ARBA" id="ARBA00022630"/>
    </source>
</evidence>
<evidence type="ECO:0000256" key="4">
    <source>
        <dbReference type="ARBA" id="ARBA00022827"/>
    </source>
</evidence>
<dbReference type="InterPro" id="IPR006091">
    <property type="entry name" value="Acyl-CoA_Oxase/DH_mid-dom"/>
</dbReference>
<dbReference type="GO" id="GO:0003995">
    <property type="term" value="F:acyl-CoA dehydrogenase activity"/>
    <property type="evidence" value="ECO:0007669"/>
    <property type="project" value="InterPro"/>
</dbReference>
<evidence type="ECO:0000256" key="5">
    <source>
        <dbReference type="RuleBase" id="RU362125"/>
    </source>
</evidence>
<reference evidence="9" key="2">
    <citation type="submission" date="2021-01" db="EMBL/GenBank/DDBJ databases">
        <authorList>
            <person name="Hahn C.R."/>
            <person name="Youssef N.H."/>
            <person name="Elshahed M."/>
        </authorList>
    </citation>
    <scope>NUCLEOTIDE SEQUENCE</scope>
    <source>
        <strain evidence="9">Zod_Metabat.24</strain>
    </source>
</reference>
<dbReference type="Gene3D" id="1.10.540.10">
    <property type="entry name" value="Acyl-CoA dehydrogenase/oxidase, N-terminal domain"/>
    <property type="match status" value="1"/>
</dbReference>